<comment type="caution">
    <text evidence="1">The sequence shown here is derived from an EMBL/GenBank/DDBJ whole genome shotgun (WGS) entry which is preliminary data.</text>
</comment>
<gene>
    <name evidence="1" type="ORF">B0A64_20920</name>
</gene>
<proteinExistence type="predicted"/>
<evidence type="ECO:0000313" key="1">
    <source>
        <dbReference type="EMBL" id="OXG00025.1"/>
    </source>
</evidence>
<dbReference type="RefSeq" id="WP_089481434.1">
    <property type="nucleotide sequence ID" value="NZ_MUGS01000057.1"/>
</dbReference>
<name>A0A227NT71_9FLAO</name>
<dbReference type="EMBL" id="MUGS01000057">
    <property type="protein sequence ID" value="OXG00025.1"/>
    <property type="molecule type" value="Genomic_DNA"/>
</dbReference>
<dbReference type="Proteomes" id="UP000214684">
    <property type="component" value="Unassembled WGS sequence"/>
</dbReference>
<reference evidence="1 2" key="1">
    <citation type="submission" date="2016-11" db="EMBL/GenBank/DDBJ databases">
        <title>Whole genomes of Flavobacteriaceae.</title>
        <authorList>
            <person name="Stine C."/>
            <person name="Li C."/>
            <person name="Tadesse D."/>
        </authorList>
    </citation>
    <scope>NUCLEOTIDE SEQUENCE [LARGE SCALE GENOMIC DNA]</scope>
    <source>
        <strain evidence="1 2">DSM 24704</strain>
    </source>
</reference>
<evidence type="ECO:0000313" key="2">
    <source>
        <dbReference type="Proteomes" id="UP000214684"/>
    </source>
</evidence>
<dbReference type="AlphaFoldDB" id="A0A227NT71"/>
<sequence length="124" mass="14036">MSLNLLGVENATKPDDEYVILQATAKISLKGYAIVDKTFNPNEKVSNEFRHIFFFPDVVVEKDDLIALCTGKGEYERERLSNGSFTHQFYWQSSECAWNDNGDDNASLINYTILKVVPVPAVKK</sequence>
<protein>
    <submittedName>
        <fullName evidence="1">Uncharacterized protein</fullName>
    </submittedName>
</protein>
<organism evidence="1 2">
    <name type="scientific">Flavobacterium araucananum</name>
    <dbReference type="NCBI Taxonomy" id="946678"/>
    <lineage>
        <taxon>Bacteria</taxon>
        <taxon>Pseudomonadati</taxon>
        <taxon>Bacteroidota</taxon>
        <taxon>Flavobacteriia</taxon>
        <taxon>Flavobacteriales</taxon>
        <taxon>Flavobacteriaceae</taxon>
        <taxon>Flavobacterium</taxon>
    </lineage>
</organism>
<keyword evidence="2" id="KW-1185">Reference proteome</keyword>
<accession>A0A227NT71</accession>
<dbReference type="OrthoDB" id="2086912at2"/>